<sequence>MATVFRTPILRPGILPPRSSSSSAAAATKPSCVAFPSFRQTATHRRTTLRFPSIPSLRFTKFAPFAFEGDTEASPQVQEPELQLEDGAVDVEDSAGHNELSEADESEESSPLQELLQSYKEVVANNNEAIVAELESYLKSIEDEKIGLERKIASLSAELSIEKDRILRISADFDNFRKRTERDRLSLVTNAQGEVMESLLPVLDNFERAKTQIKVETEAEEKINNSYQSIYKQFMEILTALGVEPVKTVGKPFDPLAQKQLARNSINFFKHLIKLIQLHEAIMREDSTEFEDGIIIQEFRKGFKLGDRLLRPSMVKVSAGPGPAKPEQAQQEEQVASENSEALKENNGSTETESS</sequence>
<dbReference type="PANTHER" id="PTHR21237">
    <property type="entry name" value="GRPE PROTEIN"/>
    <property type="match status" value="1"/>
</dbReference>
<comment type="caution">
    <text evidence="6">The sequence shown here is derived from an EMBL/GenBank/DDBJ whole genome shotgun (WGS) entry which is preliminary data.</text>
</comment>
<comment type="similarity">
    <text evidence="1 3">Belongs to the GrpE family.</text>
</comment>
<dbReference type="Gene3D" id="3.90.20.20">
    <property type="match status" value="1"/>
</dbReference>
<dbReference type="FunFam" id="3.90.20.20:FF:000006">
    <property type="entry name" value="GrpE protein homolog"/>
    <property type="match status" value="1"/>
</dbReference>
<name>A0A444X0M6_ARAHY</name>
<dbReference type="GO" id="GO:0006457">
    <property type="term" value="P:protein folding"/>
    <property type="evidence" value="ECO:0007669"/>
    <property type="project" value="InterPro"/>
</dbReference>
<dbReference type="EMBL" id="SDMP01000020">
    <property type="protein sequence ID" value="RYQ83219.1"/>
    <property type="molecule type" value="Genomic_DNA"/>
</dbReference>
<evidence type="ECO:0000256" key="3">
    <source>
        <dbReference type="RuleBase" id="RU004478"/>
    </source>
</evidence>
<dbReference type="STRING" id="3818.A0A444X0M6"/>
<dbReference type="CDD" id="cd00446">
    <property type="entry name" value="GrpE"/>
    <property type="match status" value="1"/>
</dbReference>
<keyword evidence="2" id="KW-0143">Chaperone</keyword>
<dbReference type="GO" id="GO:0051087">
    <property type="term" value="F:protein-folding chaperone binding"/>
    <property type="evidence" value="ECO:0007669"/>
    <property type="project" value="InterPro"/>
</dbReference>
<dbReference type="InterPro" id="IPR009012">
    <property type="entry name" value="GrpE_head"/>
</dbReference>
<evidence type="ECO:0000313" key="7">
    <source>
        <dbReference type="Proteomes" id="UP000289738"/>
    </source>
</evidence>
<accession>A0A444X0M6</accession>
<dbReference type="GO" id="GO:0000774">
    <property type="term" value="F:adenyl-nucleotide exchange factor activity"/>
    <property type="evidence" value="ECO:0007669"/>
    <property type="project" value="InterPro"/>
</dbReference>
<dbReference type="Gene3D" id="2.30.22.10">
    <property type="entry name" value="Head domain of nucleotide exchange factor GrpE"/>
    <property type="match status" value="1"/>
</dbReference>
<proteinExistence type="inferred from homology"/>
<keyword evidence="4" id="KW-0175">Coiled coil</keyword>
<dbReference type="PANTHER" id="PTHR21237:SF27">
    <property type="entry name" value="GRPE PROTEIN HOMOLOG"/>
    <property type="match status" value="1"/>
</dbReference>
<feature type="region of interest" description="Disordered" evidence="5">
    <location>
        <begin position="315"/>
        <end position="355"/>
    </location>
</feature>
<dbReference type="Pfam" id="PF01025">
    <property type="entry name" value="GrpE"/>
    <property type="match status" value="2"/>
</dbReference>
<evidence type="ECO:0000256" key="4">
    <source>
        <dbReference type="SAM" id="Coils"/>
    </source>
</evidence>
<evidence type="ECO:0000256" key="1">
    <source>
        <dbReference type="ARBA" id="ARBA00009054"/>
    </source>
</evidence>
<dbReference type="GO" id="GO:0042803">
    <property type="term" value="F:protein homodimerization activity"/>
    <property type="evidence" value="ECO:0007669"/>
    <property type="project" value="InterPro"/>
</dbReference>
<dbReference type="HAMAP" id="MF_01151">
    <property type="entry name" value="GrpE"/>
    <property type="match status" value="1"/>
</dbReference>
<evidence type="ECO:0000256" key="2">
    <source>
        <dbReference type="ARBA" id="ARBA00023186"/>
    </source>
</evidence>
<evidence type="ECO:0000313" key="6">
    <source>
        <dbReference type="EMBL" id="RYQ83219.1"/>
    </source>
</evidence>
<protein>
    <recommendedName>
        <fullName evidence="8">GrpE protein homolog</fullName>
    </recommendedName>
</protein>
<gene>
    <name evidence="6" type="ORF">Ahy_B10g101863</name>
</gene>
<dbReference type="SUPFAM" id="SSF51064">
    <property type="entry name" value="Head domain of nucleotide exchange factor GrpE"/>
    <property type="match status" value="1"/>
</dbReference>
<dbReference type="SUPFAM" id="SSF58014">
    <property type="entry name" value="Coiled-coil domain of nucleotide exchange factor GrpE"/>
    <property type="match status" value="1"/>
</dbReference>
<organism evidence="6 7">
    <name type="scientific">Arachis hypogaea</name>
    <name type="common">Peanut</name>
    <dbReference type="NCBI Taxonomy" id="3818"/>
    <lineage>
        <taxon>Eukaryota</taxon>
        <taxon>Viridiplantae</taxon>
        <taxon>Streptophyta</taxon>
        <taxon>Embryophyta</taxon>
        <taxon>Tracheophyta</taxon>
        <taxon>Spermatophyta</taxon>
        <taxon>Magnoliopsida</taxon>
        <taxon>eudicotyledons</taxon>
        <taxon>Gunneridae</taxon>
        <taxon>Pentapetalae</taxon>
        <taxon>rosids</taxon>
        <taxon>fabids</taxon>
        <taxon>Fabales</taxon>
        <taxon>Fabaceae</taxon>
        <taxon>Papilionoideae</taxon>
        <taxon>50 kb inversion clade</taxon>
        <taxon>dalbergioids sensu lato</taxon>
        <taxon>Dalbergieae</taxon>
        <taxon>Pterocarpus clade</taxon>
        <taxon>Arachis</taxon>
    </lineage>
</organism>
<feature type="compositionally biased region" description="Low complexity" evidence="5">
    <location>
        <begin position="319"/>
        <end position="340"/>
    </location>
</feature>
<dbReference type="GO" id="GO:0009507">
    <property type="term" value="C:chloroplast"/>
    <property type="evidence" value="ECO:0007669"/>
    <property type="project" value="TreeGrafter"/>
</dbReference>
<feature type="coiled-coil region" evidence="4">
    <location>
        <begin position="131"/>
        <end position="158"/>
    </location>
</feature>
<dbReference type="InterPro" id="IPR000740">
    <property type="entry name" value="GrpE"/>
</dbReference>
<dbReference type="PRINTS" id="PR00773">
    <property type="entry name" value="GRPEPROTEIN"/>
</dbReference>
<dbReference type="AlphaFoldDB" id="A0A444X0M6"/>
<dbReference type="InterPro" id="IPR013805">
    <property type="entry name" value="GrpE_CC"/>
</dbReference>
<keyword evidence="7" id="KW-1185">Reference proteome</keyword>
<dbReference type="GO" id="GO:0051082">
    <property type="term" value="F:unfolded protein binding"/>
    <property type="evidence" value="ECO:0007669"/>
    <property type="project" value="TreeGrafter"/>
</dbReference>
<feature type="compositionally biased region" description="Polar residues" evidence="5">
    <location>
        <begin position="346"/>
        <end position="355"/>
    </location>
</feature>
<dbReference type="Proteomes" id="UP000289738">
    <property type="component" value="Chromosome B10"/>
</dbReference>
<evidence type="ECO:0008006" key="8">
    <source>
        <dbReference type="Google" id="ProtNLM"/>
    </source>
</evidence>
<reference evidence="6 7" key="1">
    <citation type="submission" date="2019-01" db="EMBL/GenBank/DDBJ databases">
        <title>Sequencing of cultivated peanut Arachis hypogaea provides insights into genome evolution and oil improvement.</title>
        <authorList>
            <person name="Chen X."/>
        </authorList>
    </citation>
    <scope>NUCLEOTIDE SEQUENCE [LARGE SCALE GENOMIC DNA]</scope>
    <source>
        <strain evidence="7">cv. Fuhuasheng</strain>
        <tissue evidence="6">Leaves</tissue>
    </source>
</reference>
<evidence type="ECO:0000256" key="5">
    <source>
        <dbReference type="SAM" id="MobiDB-lite"/>
    </source>
</evidence>